<dbReference type="OrthoDB" id="342024at2759"/>
<feature type="non-terminal residue" evidence="6">
    <location>
        <position position="113"/>
    </location>
</feature>
<evidence type="ECO:0000256" key="2">
    <source>
        <dbReference type="ARBA" id="ARBA00022490"/>
    </source>
</evidence>
<gene>
    <name evidence="6" type="ORF">BCR42DRAFT_307275</name>
</gene>
<comment type="caution">
    <text evidence="6">The sequence shown here is derived from an EMBL/GenBank/DDBJ whole genome shotgun (WGS) entry which is preliminary data.</text>
</comment>
<evidence type="ECO:0000256" key="4">
    <source>
        <dbReference type="ARBA" id="ARBA00022917"/>
    </source>
</evidence>
<sequence length="113" mass="13030">MSRHRAVRNLDLEDVLDEDQIENDDYDENQLDESQLSNEDLDALEEGLDYVYGVIGTDIPLTDIEIKEALWYYYFDKDETVNWALEKVATIKAEQDKQKAKDAKKQAAATKGK</sequence>
<evidence type="ECO:0000256" key="3">
    <source>
        <dbReference type="ARBA" id="ARBA00022801"/>
    </source>
</evidence>
<dbReference type="STRING" id="90262.A0A1X2ILI0"/>
<evidence type="ECO:0000256" key="1">
    <source>
        <dbReference type="ARBA" id="ARBA00004496"/>
    </source>
</evidence>
<dbReference type="Proteomes" id="UP000193560">
    <property type="component" value="Unassembled WGS sequence"/>
</dbReference>
<dbReference type="EMBL" id="MCGE01000008">
    <property type="protein sequence ID" value="ORZ18623.1"/>
    <property type="molecule type" value="Genomic_DNA"/>
</dbReference>
<keyword evidence="7" id="KW-1185">Reference proteome</keyword>
<name>A0A1X2ILI0_9FUNG</name>
<dbReference type="GO" id="GO:0016787">
    <property type="term" value="F:hydrolase activity"/>
    <property type="evidence" value="ECO:0007669"/>
    <property type="project" value="UniProtKB-KW"/>
</dbReference>
<keyword evidence="3" id="KW-0378">Hydrolase</keyword>
<keyword evidence="4" id="KW-0648">Protein biosynthesis</keyword>
<reference evidence="6 7" key="1">
    <citation type="submission" date="2016-07" db="EMBL/GenBank/DDBJ databases">
        <title>Pervasive Adenine N6-methylation of Active Genes in Fungi.</title>
        <authorList>
            <consortium name="DOE Joint Genome Institute"/>
            <person name="Mondo S.J."/>
            <person name="Dannebaum R.O."/>
            <person name="Kuo R.C."/>
            <person name="Labutti K."/>
            <person name="Haridas S."/>
            <person name="Kuo A."/>
            <person name="Salamov A."/>
            <person name="Ahrendt S.R."/>
            <person name="Lipzen A."/>
            <person name="Sullivan W."/>
            <person name="Andreopoulos W.B."/>
            <person name="Clum A."/>
            <person name="Lindquist E."/>
            <person name="Daum C."/>
            <person name="Ramamoorthy G.K."/>
            <person name="Gryganskyi A."/>
            <person name="Culley D."/>
            <person name="Magnuson J.K."/>
            <person name="James T.Y."/>
            <person name="O'Malley M.A."/>
            <person name="Stajich J.E."/>
            <person name="Spatafora J.W."/>
            <person name="Visel A."/>
            <person name="Grigoriev I.V."/>
        </authorList>
    </citation>
    <scope>NUCLEOTIDE SEQUENCE [LARGE SCALE GENOMIC DNA]</scope>
    <source>
        <strain evidence="6 7">NRRL 1336</strain>
    </source>
</reference>
<accession>A0A1X2ILI0</accession>
<evidence type="ECO:0000313" key="6">
    <source>
        <dbReference type="EMBL" id="ORZ18623.1"/>
    </source>
</evidence>
<keyword evidence="2" id="KW-0963">Cytoplasm</keyword>
<organism evidence="6 7">
    <name type="scientific">Absidia repens</name>
    <dbReference type="NCBI Taxonomy" id="90262"/>
    <lineage>
        <taxon>Eukaryota</taxon>
        <taxon>Fungi</taxon>
        <taxon>Fungi incertae sedis</taxon>
        <taxon>Mucoromycota</taxon>
        <taxon>Mucoromycotina</taxon>
        <taxon>Mucoromycetes</taxon>
        <taxon>Mucorales</taxon>
        <taxon>Cunninghamellaceae</taxon>
        <taxon>Absidia</taxon>
    </lineage>
</organism>
<evidence type="ECO:0000313" key="7">
    <source>
        <dbReference type="Proteomes" id="UP000193560"/>
    </source>
</evidence>
<feature type="domain" description="HBS1-like protein N-terminal" evidence="5">
    <location>
        <begin position="20"/>
        <end position="88"/>
    </location>
</feature>
<dbReference type="AlphaFoldDB" id="A0A1X2ILI0"/>
<dbReference type="InterPro" id="IPR015033">
    <property type="entry name" value="HBS1-like_N"/>
</dbReference>
<dbReference type="GO" id="GO:0006412">
    <property type="term" value="P:translation"/>
    <property type="evidence" value="ECO:0007669"/>
    <property type="project" value="UniProtKB-KW"/>
</dbReference>
<proteinExistence type="predicted"/>
<protein>
    <recommendedName>
        <fullName evidence="5">HBS1-like protein N-terminal domain-containing protein</fullName>
    </recommendedName>
</protein>
<dbReference type="Pfam" id="PF08938">
    <property type="entry name" value="HBS1_N"/>
    <property type="match status" value="1"/>
</dbReference>
<evidence type="ECO:0000259" key="5">
    <source>
        <dbReference type="Pfam" id="PF08938"/>
    </source>
</evidence>
<dbReference type="GO" id="GO:0005737">
    <property type="term" value="C:cytoplasm"/>
    <property type="evidence" value="ECO:0007669"/>
    <property type="project" value="UniProtKB-SubCell"/>
</dbReference>
<comment type="subcellular location">
    <subcellularLocation>
        <location evidence="1">Cytoplasm</location>
    </subcellularLocation>
</comment>